<protein>
    <submittedName>
        <fullName evidence="4">TetR/AcrR family transcriptional regulator</fullName>
    </submittedName>
</protein>
<dbReference type="InterPro" id="IPR001647">
    <property type="entry name" value="HTH_TetR"/>
</dbReference>
<dbReference type="Pfam" id="PF00440">
    <property type="entry name" value="TetR_N"/>
    <property type="match status" value="1"/>
</dbReference>
<keyword evidence="1 2" id="KW-0238">DNA-binding</keyword>
<feature type="domain" description="HTH tetR-type" evidence="3">
    <location>
        <begin position="10"/>
        <end position="70"/>
    </location>
</feature>
<evidence type="ECO:0000256" key="1">
    <source>
        <dbReference type="ARBA" id="ARBA00023125"/>
    </source>
</evidence>
<dbReference type="PANTHER" id="PTHR43479">
    <property type="entry name" value="ACREF/ENVCD OPERON REPRESSOR-RELATED"/>
    <property type="match status" value="1"/>
</dbReference>
<accession>A0ABR8UF83</accession>
<evidence type="ECO:0000256" key="2">
    <source>
        <dbReference type="PROSITE-ProRule" id="PRU00335"/>
    </source>
</evidence>
<evidence type="ECO:0000313" key="5">
    <source>
        <dbReference type="Proteomes" id="UP000626786"/>
    </source>
</evidence>
<dbReference type="InterPro" id="IPR039532">
    <property type="entry name" value="TetR_C_Firmicutes"/>
</dbReference>
<dbReference type="RefSeq" id="WP_191696105.1">
    <property type="nucleotide sequence ID" value="NZ_JACSQN010000027.1"/>
</dbReference>
<dbReference type="InterPro" id="IPR009057">
    <property type="entry name" value="Homeodomain-like_sf"/>
</dbReference>
<dbReference type="SUPFAM" id="SSF46689">
    <property type="entry name" value="Homeodomain-like"/>
    <property type="match status" value="1"/>
</dbReference>
<feature type="DNA-binding region" description="H-T-H motif" evidence="2">
    <location>
        <begin position="33"/>
        <end position="52"/>
    </location>
</feature>
<keyword evidence="5" id="KW-1185">Reference proteome</keyword>
<dbReference type="InterPro" id="IPR050624">
    <property type="entry name" value="HTH-type_Tx_Regulator"/>
</dbReference>
<sequence>MSIKVDPRIIRTKAMFEEALLELMQEKDFKKISVREISERSKLNRATFYLHYYDKDELLEQLLDEALVSLKESVKVIRMEYDYDCDKAHPIFVRLFEKIQERSRFYEIMLVHEKVPYFTEAVMGIIQALVEDGSQYMVEDSIKFIVPKEISNAYIATAYLGVIIWWLKNGMPHSPTYMSKQLTRMSTVGPFEVNPYLK</sequence>
<dbReference type="Proteomes" id="UP000626786">
    <property type="component" value="Unassembled WGS sequence"/>
</dbReference>
<comment type="caution">
    <text evidence="4">The sequence shown here is derived from an EMBL/GenBank/DDBJ whole genome shotgun (WGS) entry which is preliminary data.</text>
</comment>
<name>A0ABR8UF83_9BACL</name>
<reference evidence="4 5" key="1">
    <citation type="submission" date="2020-08" db="EMBL/GenBank/DDBJ databases">
        <title>A Genomic Blueprint of the Chicken Gut Microbiome.</title>
        <authorList>
            <person name="Gilroy R."/>
            <person name="Ravi A."/>
            <person name="Getino M."/>
            <person name="Pursley I."/>
            <person name="Horton D.L."/>
            <person name="Alikhan N.-F."/>
            <person name="Baker D."/>
            <person name="Gharbi K."/>
            <person name="Hall N."/>
            <person name="Watson M."/>
            <person name="Adriaenssens E.M."/>
            <person name="Foster-Nyarko E."/>
            <person name="Jarju S."/>
            <person name="Secka A."/>
            <person name="Antonio M."/>
            <person name="Oren A."/>
            <person name="Chaudhuri R."/>
            <person name="La Ragione R.M."/>
            <person name="Hildebrand F."/>
            <person name="Pallen M.J."/>
        </authorList>
    </citation>
    <scope>NUCLEOTIDE SEQUENCE [LARGE SCALE GENOMIC DNA]</scope>
    <source>
        <strain evidence="4 5">Sa2YVA2</strain>
    </source>
</reference>
<dbReference type="PROSITE" id="PS50977">
    <property type="entry name" value="HTH_TETR_2"/>
    <property type="match status" value="1"/>
</dbReference>
<gene>
    <name evidence="4" type="ORF">H9649_17040</name>
</gene>
<proteinExistence type="predicted"/>
<evidence type="ECO:0000259" key="3">
    <source>
        <dbReference type="PROSITE" id="PS50977"/>
    </source>
</evidence>
<dbReference type="PANTHER" id="PTHR43479:SF23">
    <property type="entry name" value="HTH TETR-TYPE DOMAIN-CONTAINING PROTEIN"/>
    <property type="match status" value="1"/>
</dbReference>
<organism evidence="4 5">
    <name type="scientific">Sporosarcina quadrami</name>
    <dbReference type="NCBI Taxonomy" id="2762234"/>
    <lineage>
        <taxon>Bacteria</taxon>
        <taxon>Bacillati</taxon>
        <taxon>Bacillota</taxon>
        <taxon>Bacilli</taxon>
        <taxon>Bacillales</taxon>
        <taxon>Caryophanaceae</taxon>
        <taxon>Sporosarcina</taxon>
    </lineage>
</organism>
<dbReference type="EMBL" id="JACSQN010000027">
    <property type="protein sequence ID" value="MBD7986279.1"/>
    <property type="molecule type" value="Genomic_DNA"/>
</dbReference>
<dbReference type="Pfam" id="PF14278">
    <property type="entry name" value="TetR_C_8"/>
    <property type="match status" value="1"/>
</dbReference>
<evidence type="ECO:0000313" key="4">
    <source>
        <dbReference type="EMBL" id="MBD7986279.1"/>
    </source>
</evidence>
<dbReference type="Gene3D" id="1.10.357.10">
    <property type="entry name" value="Tetracycline Repressor, domain 2"/>
    <property type="match status" value="1"/>
</dbReference>